<protein>
    <submittedName>
        <fullName evidence="1">Uncharacterized protein</fullName>
    </submittedName>
</protein>
<evidence type="ECO:0000313" key="2">
    <source>
        <dbReference type="Proteomes" id="UP000240830"/>
    </source>
</evidence>
<proteinExistence type="predicted"/>
<dbReference type="EMBL" id="MTSL01000208">
    <property type="protein sequence ID" value="PJF16698.1"/>
    <property type="molecule type" value="Genomic_DNA"/>
</dbReference>
<accession>A0A2H9TFZ6</accession>
<dbReference type="Proteomes" id="UP000240830">
    <property type="component" value="Unassembled WGS sequence"/>
</dbReference>
<dbReference type="AlphaFoldDB" id="A0A2H9TFZ6"/>
<reference evidence="1 2" key="1">
    <citation type="submission" date="2016-10" db="EMBL/GenBank/DDBJ databases">
        <title>The genome of Paramicrosporidium saccamoebae is the missing link in understanding Cryptomycota and Microsporidia evolution.</title>
        <authorList>
            <person name="Quandt C.A."/>
            <person name="Beaudet D."/>
            <person name="Corsaro D."/>
            <person name="Michel R."/>
            <person name="Corradi N."/>
            <person name="James T."/>
        </authorList>
    </citation>
    <scope>NUCLEOTIDE SEQUENCE [LARGE SCALE GENOMIC DNA]</scope>
    <source>
        <strain evidence="1 2">KSL3</strain>
    </source>
</reference>
<gene>
    <name evidence="1" type="ORF">PSACC_03481</name>
</gene>
<evidence type="ECO:0000313" key="1">
    <source>
        <dbReference type="EMBL" id="PJF16698.1"/>
    </source>
</evidence>
<sequence>MTEAKCTESSSEVSQKLAIGVQKIVDHLKYKWTVEVDLFSKCRDSFKSLGEELSNTLHASIGDLEKVSEQREVIRSNATIIIKPA</sequence>
<comment type="caution">
    <text evidence="1">The sequence shown here is derived from an EMBL/GenBank/DDBJ whole genome shotgun (WGS) entry which is preliminary data.</text>
</comment>
<organism evidence="1 2">
    <name type="scientific">Paramicrosporidium saccamoebae</name>
    <dbReference type="NCBI Taxonomy" id="1246581"/>
    <lineage>
        <taxon>Eukaryota</taxon>
        <taxon>Fungi</taxon>
        <taxon>Fungi incertae sedis</taxon>
        <taxon>Cryptomycota</taxon>
        <taxon>Cryptomycota incertae sedis</taxon>
        <taxon>Paramicrosporidium</taxon>
    </lineage>
</organism>
<name>A0A2H9TFZ6_9FUNG</name>
<keyword evidence="2" id="KW-1185">Reference proteome</keyword>